<feature type="domain" description="FAS1" evidence="3">
    <location>
        <begin position="21"/>
        <end position="171"/>
    </location>
</feature>
<dbReference type="SUPFAM" id="SSF82153">
    <property type="entry name" value="FAS1 domain"/>
    <property type="match status" value="2"/>
</dbReference>
<dbReference type="InterPro" id="IPR050904">
    <property type="entry name" value="Adhesion/Biosynth-related"/>
</dbReference>
<dbReference type="GO" id="GO:0000329">
    <property type="term" value="C:fungal-type vacuole membrane"/>
    <property type="evidence" value="ECO:0007669"/>
    <property type="project" value="TreeGrafter"/>
</dbReference>
<dbReference type="EMBL" id="JAPEUR010000052">
    <property type="protein sequence ID" value="KAJ4325227.1"/>
    <property type="molecule type" value="Genomic_DNA"/>
</dbReference>
<dbReference type="Gene3D" id="2.30.180.10">
    <property type="entry name" value="FAS1 domain"/>
    <property type="match status" value="2"/>
</dbReference>
<evidence type="ECO:0000256" key="1">
    <source>
        <dbReference type="SAM" id="MobiDB-lite"/>
    </source>
</evidence>
<keyword evidence="5" id="KW-1185">Reference proteome</keyword>
<feature type="compositionally biased region" description="Polar residues" evidence="1">
    <location>
        <begin position="336"/>
        <end position="355"/>
    </location>
</feature>
<reference evidence="4" key="1">
    <citation type="submission" date="2022-10" db="EMBL/GenBank/DDBJ databases">
        <title>Tapping the CABI collections for fungal endophytes: first genome assemblies for Collariella, Neodidymelliopsis, Ascochyta clinopodiicola, Didymella pomorum, Didymosphaeria variabile, Neocosmospora piperis and Neocucurbitaria cava.</title>
        <authorList>
            <person name="Hill R."/>
        </authorList>
    </citation>
    <scope>NUCLEOTIDE SEQUENCE</scope>
    <source>
        <strain evidence="4">IMI 366586</strain>
    </source>
</reference>
<dbReference type="FunFam" id="2.30.180.10:FF:000032">
    <property type="entry name" value="Fasciclin domain-containing protein, putative"/>
    <property type="match status" value="1"/>
</dbReference>
<comment type="caution">
    <text evidence="4">The sequence shown here is derived from an EMBL/GenBank/DDBJ whole genome shotgun (WGS) entry which is preliminary data.</text>
</comment>
<dbReference type="OrthoDB" id="286301at2759"/>
<gene>
    <name evidence="4" type="ORF">N0V84_003609</name>
</gene>
<feature type="chain" id="PRO_5040860313" description="FAS1 domain-containing protein" evidence="2">
    <location>
        <begin position="18"/>
        <end position="378"/>
    </location>
</feature>
<sequence>MKPFSLLSLALVGAALAQNSRTSLTDALESKNDTLSELNGLIRAQPGLARSLSRLSNITILAPSNDAIQELLNDTAIAKKVAADPSIIGAVLQYHVLNGTYYASNITDTPTFVKTLLTNETYSNVTGGQVVEAVAIDDTVSFYSGIRAQANVTEANLNFTGGTIHIINRVLNIPRNITDTAIAANLSAVVGAFTEADVAEDVVDAKNITVFAPNNAAFANIGSVVGDLSSDDLESILKYHIVNGTVGYSSTLRNGTLRTSEGEDINIAIHDGDVFVNEAKVVIPDVLIANGVLHVIDGVLNPENPSATANPTAETQAPAFSGASSASDVGVPFTSGVPQGTEQATGLTTSTSTEGAPQATAAIALGALLGGAAIVMNY</sequence>
<organism evidence="4 5">
    <name type="scientific">Fusarium piperis</name>
    <dbReference type="NCBI Taxonomy" id="1435070"/>
    <lineage>
        <taxon>Eukaryota</taxon>
        <taxon>Fungi</taxon>
        <taxon>Dikarya</taxon>
        <taxon>Ascomycota</taxon>
        <taxon>Pezizomycotina</taxon>
        <taxon>Sordariomycetes</taxon>
        <taxon>Hypocreomycetidae</taxon>
        <taxon>Hypocreales</taxon>
        <taxon>Nectriaceae</taxon>
        <taxon>Fusarium</taxon>
        <taxon>Fusarium solani species complex</taxon>
    </lineage>
</organism>
<feature type="signal peptide" evidence="2">
    <location>
        <begin position="1"/>
        <end position="17"/>
    </location>
</feature>
<evidence type="ECO:0000313" key="5">
    <source>
        <dbReference type="Proteomes" id="UP001140502"/>
    </source>
</evidence>
<dbReference type="SMART" id="SM00554">
    <property type="entry name" value="FAS1"/>
    <property type="match status" value="2"/>
</dbReference>
<evidence type="ECO:0000313" key="4">
    <source>
        <dbReference type="EMBL" id="KAJ4325227.1"/>
    </source>
</evidence>
<feature type="compositionally biased region" description="Polar residues" evidence="1">
    <location>
        <begin position="306"/>
        <end position="315"/>
    </location>
</feature>
<feature type="domain" description="FAS1" evidence="3">
    <location>
        <begin position="170"/>
        <end position="300"/>
    </location>
</feature>
<evidence type="ECO:0000259" key="3">
    <source>
        <dbReference type="PROSITE" id="PS50213"/>
    </source>
</evidence>
<dbReference type="Proteomes" id="UP001140502">
    <property type="component" value="Unassembled WGS sequence"/>
</dbReference>
<dbReference type="Pfam" id="PF02469">
    <property type="entry name" value="Fasciclin"/>
    <property type="match status" value="2"/>
</dbReference>
<dbReference type="InterPro" id="IPR036378">
    <property type="entry name" value="FAS1_dom_sf"/>
</dbReference>
<accession>A0A9W9BSB8</accession>
<protein>
    <recommendedName>
        <fullName evidence="3">FAS1 domain-containing protein</fullName>
    </recommendedName>
</protein>
<dbReference type="PROSITE" id="PS50213">
    <property type="entry name" value="FAS1"/>
    <property type="match status" value="2"/>
</dbReference>
<feature type="region of interest" description="Disordered" evidence="1">
    <location>
        <begin position="306"/>
        <end position="355"/>
    </location>
</feature>
<evidence type="ECO:0000256" key="2">
    <source>
        <dbReference type="SAM" id="SignalP"/>
    </source>
</evidence>
<keyword evidence="2" id="KW-0732">Signal</keyword>
<dbReference type="AlphaFoldDB" id="A0A9W9BSB8"/>
<dbReference type="GO" id="GO:0016236">
    <property type="term" value="P:macroautophagy"/>
    <property type="evidence" value="ECO:0007669"/>
    <property type="project" value="TreeGrafter"/>
</dbReference>
<name>A0A9W9BSB8_9HYPO</name>
<dbReference type="PANTHER" id="PTHR10900:SF77">
    <property type="entry name" value="FI19380P1"/>
    <property type="match status" value="1"/>
</dbReference>
<dbReference type="PANTHER" id="PTHR10900">
    <property type="entry name" value="PERIOSTIN-RELATED"/>
    <property type="match status" value="1"/>
</dbReference>
<dbReference type="InterPro" id="IPR000782">
    <property type="entry name" value="FAS1_domain"/>
</dbReference>
<proteinExistence type="predicted"/>